<dbReference type="InterPro" id="IPR019145">
    <property type="entry name" value="Mediator_Med10"/>
</dbReference>
<comment type="caution">
    <text evidence="8">The sequence shown here is derived from an EMBL/GenBank/DDBJ whole genome shotgun (WGS) entry which is preliminary data.</text>
</comment>
<dbReference type="GO" id="GO:0003712">
    <property type="term" value="F:transcription coregulator activity"/>
    <property type="evidence" value="ECO:0007669"/>
    <property type="project" value="InterPro"/>
</dbReference>
<evidence type="ECO:0000313" key="9">
    <source>
        <dbReference type="Proteomes" id="UP000777482"/>
    </source>
</evidence>
<dbReference type="AlphaFoldDB" id="A0A9P7B9I6"/>
<evidence type="ECO:0000256" key="5">
    <source>
        <dbReference type="ARBA" id="ARBA00023242"/>
    </source>
</evidence>
<dbReference type="Pfam" id="PF09748">
    <property type="entry name" value="Med10"/>
    <property type="match status" value="1"/>
</dbReference>
<feature type="region of interest" description="Disordered" evidence="7">
    <location>
        <begin position="177"/>
        <end position="229"/>
    </location>
</feature>
<feature type="compositionally biased region" description="Pro residues" evidence="7">
    <location>
        <begin position="1"/>
        <end position="18"/>
    </location>
</feature>
<evidence type="ECO:0000313" key="8">
    <source>
        <dbReference type="EMBL" id="KAG0665626.1"/>
    </source>
</evidence>
<comment type="function">
    <text evidence="6">Component of the Mediator complex, a coactivator involved in the regulated transcription of nearly all RNA polymerase II-dependent genes. Mediator functions as a bridge to convey information from gene-specific regulatory proteins to the basal RNA polymerase II transcription machinery. Mediator is recruited to promoters by direct interactions with regulatory proteins and serves as a scaffold for the assembly of a functional preinitiation complex with RNA polymerase II and the general transcription factors.</text>
</comment>
<feature type="compositionally biased region" description="Low complexity" evidence="7">
    <location>
        <begin position="184"/>
        <end position="200"/>
    </location>
</feature>
<evidence type="ECO:0000256" key="6">
    <source>
        <dbReference type="RuleBase" id="RU364146"/>
    </source>
</evidence>
<keyword evidence="4 6" id="KW-0804">Transcription</keyword>
<dbReference type="OrthoDB" id="337270at2759"/>
<evidence type="ECO:0000256" key="3">
    <source>
        <dbReference type="ARBA" id="ARBA00023015"/>
    </source>
</evidence>
<evidence type="ECO:0000256" key="7">
    <source>
        <dbReference type="SAM" id="MobiDB-lite"/>
    </source>
</evidence>
<dbReference type="GO" id="GO:0016592">
    <property type="term" value="C:mediator complex"/>
    <property type="evidence" value="ECO:0007669"/>
    <property type="project" value="InterPro"/>
</dbReference>
<evidence type="ECO:0000256" key="2">
    <source>
        <dbReference type="ARBA" id="ARBA00005389"/>
    </source>
</evidence>
<keyword evidence="3 6" id="KW-0805">Transcription regulation</keyword>
<feature type="region of interest" description="Disordered" evidence="7">
    <location>
        <begin position="1"/>
        <end position="30"/>
    </location>
</feature>
<dbReference type="EMBL" id="PUHQ01000008">
    <property type="protein sequence ID" value="KAG0665626.1"/>
    <property type="molecule type" value="Genomic_DNA"/>
</dbReference>
<name>A0A9P7B9I6_RHOMI</name>
<keyword evidence="9" id="KW-1185">Reference proteome</keyword>
<keyword evidence="6" id="KW-0010">Activator</keyword>
<evidence type="ECO:0000256" key="4">
    <source>
        <dbReference type="ARBA" id="ARBA00023163"/>
    </source>
</evidence>
<evidence type="ECO:0000256" key="1">
    <source>
        <dbReference type="ARBA" id="ARBA00004123"/>
    </source>
</evidence>
<keyword evidence="5 6" id="KW-0539">Nucleus</keyword>
<proteinExistence type="inferred from homology"/>
<dbReference type="GO" id="GO:0006357">
    <property type="term" value="P:regulation of transcription by RNA polymerase II"/>
    <property type="evidence" value="ECO:0007669"/>
    <property type="project" value="InterPro"/>
</dbReference>
<dbReference type="Proteomes" id="UP000777482">
    <property type="component" value="Unassembled WGS sequence"/>
</dbReference>
<accession>A0A9P7B9I6</accession>
<gene>
    <name evidence="6" type="primary">MED10</name>
    <name evidence="8" type="ORF">C6P46_006409</name>
</gene>
<comment type="subunit">
    <text evidence="6">Component of the Mediator complex.</text>
</comment>
<comment type="subcellular location">
    <subcellularLocation>
        <location evidence="1 6">Nucleus</location>
    </subcellularLocation>
</comment>
<organism evidence="8 9">
    <name type="scientific">Rhodotorula mucilaginosa</name>
    <name type="common">Yeast</name>
    <name type="synonym">Rhodotorula rubra</name>
    <dbReference type="NCBI Taxonomy" id="5537"/>
    <lineage>
        <taxon>Eukaryota</taxon>
        <taxon>Fungi</taxon>
        <taxon>Dikarya</taxon>
        <taxon>Basidiomycota</taxon>
        <taxon>Pucciniomycotina</taxon>
        <taxon>Microbotryomycetes</taxon>
        <taxon>Sporidiobolales</taxon>
        <taxon>Sporidiobolaceae</taxon>
        <taxon>Rhodotorula</taxon>
    </lineage>
</organism>
<protein>
    <recommendedName>
        <fullName evidence="6">Mediator of RNA polymerase II transcription subunit 10</fullName>
    </recommendedName>
    <alternativeName>
        <fullName evidence="6">Mediator complex subunit 10</fullName>
    </alternativeName>
</protein>
<comment type="similarity">
    <text evidence="2 6">Belongs to the Mediator complex subunit 10 family.</text>
</comment>
<sequence>MATSPPPAPVPAAAPAPAPAADMDPPAPPRVQVEHTLEQLLQTLLEMGICASDVQESALETSVGGVASGQPGGLLGRKASVPRLPSPTHAGQTVEQLARLYSQKDLVNDINVPIEVINLVDQGKNPHLHTKNFIERLAGENMYTNGILSGISDYRDLLCAQLGEAFPDLAEDVKLMTPAPPPSATAAAASASDPTAAPSSVAGGALHAEGPTMNGIINSTHDVKMEDAR</sequence>
<reference evidence="8 9" key="1">
    <citation type="submission" date="2020-11" db="EMBL/GenBank/DDBJ databases">
        <title>Kefir isolates.</title>
        <authorList>
            <person name="Marcisauskas S."/>
            <person name="Kim Y."/>
            <person name="Blasche S."/>
        </authorList>
    </citation>
    <scope>NUCLEOTIDE SEQUENCE [LARGE SCALE GENOMIC DNA]</scope>
    <source>
        <strain evidence="8 9">KR</strain>
    </source>
</reference>